<accession>A0A372DLE5</accession>
<protein>
    <submittedName>
        <fullName evidence="5">MBL fold metallo-hydrolase</fullName>
    </submittedName>
</protein>
<dbReference type="GO" id="GO:0004521">
    <property type="term" value="F:RNA endonuclease activity"/>
    <property type="evidence" value="ECO:0007669"/>
    <property type="project" value="TreeGrafter"/>
</dbReference>
<evidence type="ECO:0000313" key="6">
    <source>
        <dbReference type="Proteomes" id="UP000262917"/>
    </source>
</evidence>
<keyword evidence="1 5" id="KW-0378">Hydrolase</keyword>
<dbReference type="PANTHER" id="PTHR11203:SF37">
    <property type="entry name" value="INTEGRATOR COMPLEX SUBUNIT 11"/>
    <property type="match status" value="1"/>
</dbReference>
<dbReference type="PANTHER" id="PTHR11203">
    <property type="entry name" value="CLEAVAGE AND POLYADENYLATION SPECIFICITY FACTOR FAMILY MEMBER"/>
    <property type="match status" value="1"/>
</dbReference>
<evidence type="ECO:0000256" key="2">
    <source>
        <dbReference type="SAM" id="MobiDB-lite"/>
    </source>
</evidence>
<dbReference type="Proteomes" id="UP000262917">
    <property type="component" value="Unassembled WGS sequence"/>
</dbReference>
<sequence>MRLRFLGGAREVTGSCFLVQTDSVRFLVDCGMVQGDRDAPQRNRRRFGFDPRELDFVLLTHAHIDHSGLLPKLVLDGFRGPIYTTDASADLLTVILPDSGHIQESNARRAQQRGRGTAPGERQPLYTVRDAHACLAQVRAVHYDEALAPHADVTCRFRDAGHILGSAILEIVVTEDGDSCKLVFSGDLGQPGRPILRDPVPIADADVLVLESTYGDRLHKDLPATLDEFERIVRRTLLERHGNVIVPAFAVGRTQEILYYLHQLTRQGRLPPLDVFVDSPMATAATRITMDHLALFDTAARQLVDWHAAGDGLPRLRFTASVEESMALDTVRSGALIVSASGMCDAGRIKHHLRHNLGRRESAIVITGFQARGTLGRRLVDGAASVRIFGEDVPVRASVHTLGGFSAHADQAALLAWTDAFRKPPRQTFVVHGEEPAALALAERLQARHGWSVMVPRPGQSVDLPAGKAREMAHA</sequence>
<proteinExistence type="predicted"/>
<name>A0A372DLE5_9GAMM</name>
<evidence type="ECO:0000259" key="3">
    <source>
        <dbReference type="SMART" id="SM00849"/>
    </source>
</evidence>
<dbReference type="SMART" id="SM01027">
    <property type="entry name" value="Beta-Casp"/>
    <property type="match status" value="1"/>
</dbReference>
<comment type="caution">
    <text evidence="5">The sequence shown here is derived from an EMBL/GenBank/DDBJ whole genome shotgun (WGS) entry which is preliminary data.</text>
</comment>
<dbReference type="InterPro" id="IPR036866">
    <property type="entry name" value="RibonucZ/Hydroxyglut_hydro"/>
</dbReference>
<feature type="region of interest" description="Disordered" evidence="2">
    <location>
        <begin position="103"/>
        <end position="122"/>
    </location>
</feature>
<feature type="domain" description="Beta-Casp" evidence="4">
    <location>
        <begin position="254"/>
        <end position="379"/>
    </location>
</feature>
<feature type="domain" description="Metallo-beta-lactamase" evidence="3">
    <location>
        <begin position="13"/>
        <end position="241"/>
    </location>
</feature>
<dbReference type="RefSeq" id="WP_117202706.1">
    <property type="nucleotide sequence ID" value="NZ_JBHTBK010000003.1"/>
</dbReference>
<dbReference type="InterPro" id="IPR022712">
    <property type="entry name" value="Beta_Casp"/>
</dbReference>
<dbReference type="AlphaFoldDB" id="A0A372DLE5"/>
<dbReference type="Pfam" id="PF00753">
    <property type="entry name" value="Lactamase_B"/>
    <property type="match status" value="1"/>
</dbReference>
<dbReference type="InterPro" id="IPR011108">
    <property type="entry name" value="RMMBL"/>
</dbReference>
<evidence type="ECO:0000259" key="4">
    <source>
        <dbReference type="SMART" id="SM01027"/>
    </source>
</evidence>
<dbReference type="CDD" id="cd16295">
    <property type="entry name" value="TTHA0252-CPSF-like_MBL-fold"/>
    <property type="match status" value="1"/>
</dbReference>
<dbReference type="Gene3D" id="3.60.15.10">
    <property type="entry name" value="Ribonuclease Z/Hydroxyacylglutathione hydrolase-like"/>
    <property type="match status" value="1"/>
</dbReference>
<organism evidence="5 6">
    <name type="scientific">Cognatiluteimonas weifangensis</name>
    <dbReference type="NCBI Taxonomy" id="2303539"/>
    <lineage>
        <taxon>Bacteria</taxon>
        <taxon>Pseudomonadati</taxon>
        <taxon>Pseudomonadota</taxon>
        <taxon>Gammaproteobacteria</taxon>
        <taxon>Lysobacterales</taxon>
        <taxon>Lysobacteraceae</taxon>
        <taxon>Cognatiluteimonas</taxon>
    </lineage>
</organism>
<dbReference type="Gene3D" id="3.40.50.10890">
    <property type="match status" value="1"/>
</dbReference>
<reference evidence="5 6" key="1">
    <citation type="submission" date="2018-08" db="EMBL/GenBank/DDBJ databases">
        <title>Lysobacter weifangensis sp. nov., a new member of the family 'Xanthomonadaceae', isolated from soil in a farmland.</title>
        <authorList>
            <person name="Zhao H."/>
        </authorList>
    </citation>
    <scope>NUCLEOTIDE SEQUENCE [LARGE SCALE GENOMIC DNA]</scope>
    <source>
        <strain evidence="5 6">WF-2</strain>
    </source>
</reference>
<dbReference type="GO" id="GO:0016787">
    <property type="term" value="F:hydrolase activity"/>
    <property type="evidence" value="ECO:0007669"/>
    <property type="project" value="UniProtKB-KW"/>
</dbReference>
<dbReference type="InterPro" id="IPR001279">
    <property type="entry name" value="Metallo-B-lactamas"/>
</dbReference>
<keyword evidence="6" id="KW-1185">Reference proteome</keyword>
<gene>
    <name evidence="5" type="ORF">D0Y53_08020</name>
</gene>
<dbReference type="SMART" id="SM00849">
    <property type="entry name" value="Lactamase_B"/>
    <property type="match status" value="1"/>
</dbReference>
<dbReference type="Pfam" id="PF07521">
    <property type="entry name" value="RMMBL"/>
    <property type="match status" value="1"/>
</dbReference>
<dbReference type="InterPro" id="IPR050698">
    <property type="entry name" value="MBL"/>
</dbReference>
<dbReference type="OrthoDB" id="9803916at2"/>
<dbReference type="SUPFAM" id="SSF56281">
    <property type="entry name" value="Metallo-hydrolase/oxidoreductase"/>
    <property type="match status" value="1"/>
</dbReference>
<dbReference type="Pfam" id="PF10996">
    <property type="entry name" value="Beta-Casp"/>
    <property type="match status" value="1"/>
</dbReference>
<evidence type="ECO:0000313" key="5">
    <source>
        <dbReference type="EMBL" id="RFP60304.1"/>
    </source>
</evidence>
<dbReference type="EMBL" id="QVPD01000007">
    <property type="protein sequence ID" value="RFP60304.1"/>
    <property type="molecule type" value="Genomic_DNA"/>
</dbReference>
<evidence type="ECO:0000256" key="1">
    <source>
        <dbReference type="ARBA" id="ARBA00022801"/>
    </source>
</evidence>